<dbReference type="AlphaFoldDB" id="A0A0D2IB82"/>
<dbReference type="Gene3D" id="3.50.50.60">
    <property type="entry name" value="FAD/NAD(P)-binding domain"/>
    <property type="match status" value="1"/>
</dbReference>
<dbReference type="SUPFAM" id="SSF51905">
    <property type="entry name" value="FAD/NAD(P)-binding domain"/>
    <property type="match status" value="1"/>
</dbReference>
<dbReference type="PANTHER" id="PTHR42877:SF8">
    <property type="entry name" value="MONOOXYGENASE"/>
    <property type="match status" value="1"/>
</dbReference>
<comment type="similarity">
    <text evidence="2">Belongs to the FAD-binding monooxygenase family.</text>
</comment>
<evidence type="ECO:0000313" key="3">
    <source>
        <dbReference type="EMBL" id="KIW94074.1"/>
    </source>
</evidence>
<evidence type="ECO:0008006" key="5">
    <source>
        <dbReference type="Google" id="ProtNLM"/>
    </source>
</evidence>
<dbReference type="InterPro" id="IPR036188">
    <property type="entry name" value="FAD/NAD-bd_sf"/>
</dbReference>
<dbReference type="OrthoDB" id="74360at2759"/>
<keyword evidence="4" id="KW-1185">Reference proteome</keyword>
<dbReference type="Pfam" id="PF13450">
    <property type="entry name" value="NAD_binding_8"/>
    <property type="match status" value="1"/>
</dbReference>
<evidence type="ECO:0000256" key="1">
    <source>
        <dbReference type="ARBA" id="ARBA00001974"/>
    </source>
</evidence>
<comment type="cofactor">
    <cofactor evidence="1">
        <name>FAD</name>
        <dbReference type="ChEBI" id="CHEBI:57692"/>
    </cofactor>
</comment>
<reference evidence="3" key="1">
    <citation type="submission" date="2015-01" db="EMBL/GenBank/DDBJ databases">
        <title>The Genome Sequence of Cladophialophora bantiana CBS 173.52.</title>
        <authorList>
            <consortium name="The Broad Institute Genomics Platform"/>
            <person name="Cuomo C."/>
            <person name="de Hoog S."/>
            <person name="Gorbushina A."/>
            <person name="Stielow B."/>
            <person name="Teixiera M."/>
            <person name="Abouelleil A."/>
            <person name="Chapman S.B."/>
            <person name="Priest M."/>
            <person name="Young S.K."/>
            <person name="Wortman J."/>
            <person name="Nusbaum C."/>
            <person name="Birren B."/>
        </authorList>
    </citation>
    <scope>NUCLEOTIDE SEQUENCE [LARGE SCALE GENOMIC DNA]</scope>
    <source>
        <strain evidence="3">CBS 173.52</strain>
    </source>
</reference>
<evidence type="ECO:0000256" key="2">
    <source>
        <dbReference type="ARBA" id="ARBA00010139"/>
    </source>
</evidence>
<organism evidence="3 4">
    <name type="scientific">Cladophialophora bantiana (strain ATCC 10958 / CBS 173.52 / CDC B-1940 / NIH 8579)</name>
    <name type="common">Xylohypha bantiana</name>
    <dbReference type="NCBI Taxonomy" id="1442370"/>
    <lineage>
        <taxon>Eukaryota</taxon>
        <taxon>Fungi</taxon>
        <taxon>Dikarya</taxon>
        <taxon>Ascomycota</taxon>
        <taxon>Pezizomycotina</taxon>
        <taxon>Eurotiomycetes</taxon>
        <taxon>Chaetothyriomycetidae</taxon>
        <taxon>Chaetothyriales</taxon>
        <taxon>Herpotrichiellaceae</taxon>
        <taxon>Cladophialophora</taxon>
    </lineage>
</organism>
<dbReference type="Proteomes" id="UP000053789">
    <property type="component" value="Unassembled WGS sequence"/>
</dbReference>
<accession>A0A0D2IB82</accession>
<dbReference type="PANTHER" id="PTHR42877">
    <property type="entry name" value="L-ORNITHINE N(5)-MONOOXYGENASE-RELATED"/>
    <property type="match status" value="1"/>
</dbReference>
<gene>
    <name evidence="3" type="ORF">Z519_05390</name>
</gene>
<dbReference type="RefSeq" id="XP_016620743.1">
    <property type="nucleotide sequence ID" value="XM_016763130.1"/>
</dbReference>
<protein>
    <recommendedName>
        <fullName evidence="5">Flavin-containing monooxygenase</fullName>
    </recommendedName>
</protein>
<dbReference type="EMBL" id="KN846986">
    <property type="protein sequence ID" value="KIW94074.1"/>
    <property type="molecule type" value="Genomic_DNA"/>
</dbReference>
<proteinExistence type="inferred from homology"/>
<name>A0A0D2IB82_CLAB1</name>
<sequence length="79" mass="8556">MGSVDTSVPPPKVETSTSSYVVNEHPLGKPDLLKVICIGAGATGLEVAYKLQKHLRNVDFQIYEKNEALGGTWLEKQAS</sequence>
<dbReference type="VEuPathDB" id="FungiDB:Z519_05390"/>
<dbReference type="GeneID" id="27698318"/>
<evidence type="ECO:0000313" key="4">
    <source>
        <dbReference type="Proteomes" id="UP000053789"/>
    </source>
</evidence>
<dbReference type="HOGENOM" id="CLU_2605833_0_0_1"/>
<dbReference type="InterPro" id="IPR051209">
    <property type="entry name" value="FAD-bind_Monooxygenase_sf"/>
</dbReference>